<name>A0A1H7TBV4_9HYPH</name>
<organism evidence="5 6">
    <name type="scientific">Bosea lupini</name>
    <dbReference type="NCBI Taxonomy" id="1036779"/>
    <lineage>
        <taxon>Bacteria</taxon>
        <taxon>Pseudomonadati</taxon>
        <taxon>Pseudomonadota</taxon>
        <taxon>Alphaproteobacteria</taxon>
        <taxon>Hyphomicrobiales</taxon>
        <taxon>Boseaceae</taxon>
        <taxon>Bosea</taxon>
    </lineage>
</organism>
<dbReference type="CDD" id="cd06267">
    <property type="entry name" value="PBP1_LacI_sugar_binding-like"/>
    <property type="match status" value="1"/>
</dbReference>
<dbReference type="AlphaFoldDB" id="A0A1H7TBV4"/>
<dbReference type="InterPro" id="IPR001761">
    <property type="entry name" value="Peripla_BP/Lac1_sug-bd_dom"/>
</dbReference>
<dbReference type="PANTHER" id="PTHR30146:SF109">
    <property type="entry name" value="HTH-TYPE TRANSCRIPTIONAL REGULATOR GALS"/>
    <property type="match status" value="1"/>
</dbReference>
<evidence type="ECO:0000313" key="5">
    <source>
        <dbReference type="EMBL" id="SEL82352.1"/>
    </source>
</evidence>
<dbReference type="STRING" id="1036779.SAMN04515666_105436"/>
<proteinExistence type="predicted"/>
<dbReference type="InterPro" id="IPR000843">
    <property type="entry name" value="HTH_LacI"/>
</dbReference>
<evidence type="ECO:0000256" key="1">
    <source>
        <dbReference type="ARBA" id="ARBA00023015"/>
    </source>
</evidence>
<protein>
    <submittedName>
        <fullName evidence="5">Transcriptional regulator, LacI family</fullName>
    </submittedName>
</protein>
<evidence type="ECO:0000256" key="3">
    <source>
        <dbReference type="ARBA" id="ARBA00023163"/>
    </source>
</evidence>
<keyword evidence="6" id="KW-1185">Reference proteome</keyword>
<sequence>MTMRRTALKPADAQQASIANVAERAGVSIATVSRVLNGIANKASAETVARVRQAVAELDYRPSSAGKSLRQRQSRLVAVLAANLANPTMAAIAASTEVALREQGLVMVLCDTHDDPMLQDEYLREMRAQQARAIVFLGAVASPMLDLVRGGPTPLIFVNRRDPGEPNCDFVGIDNAQAGRDVAAHALAQGIRRPALIHAPLASSATRARVEAVIGSFAAAGFPIPPSLVLGPAEKEHLALGYAAANLLERGGAEHDALICTGDLIAFGAHRFIEESPHSASLPIYGFDDNPLNDWVAPWLSSVLIPYGTFGRAVAELITDDREGADRQRVLPHRLIERRRS</sequence>
<dbReference type="SMART" id="SM00354">
    <property type="entry name" value="HTH_LACI"/>
    <property type="match status" value="1"/>
</dbReference>
<gene>
    <name evidence="5" type="ORF">SAMN04515666_105436</name>
</gene>
<reference evidence="6" key="1">
    <citation type="submission" date="2016-10" db="EMBL/GenBank/DDBJ databases">
        <authorList>
            <person name="Varghese N."/>
            <person name="Submissions S."/>
        </authorList>
    </citation>
    <scope>NUCLEOTIDE SEQUENCE [LARGE SCALE GENOMIC DNA]</scope>
    <source>
        <strain evidence="6">LMG 26383,CCUG 61248,R- 45681</strain>
    </source>
</reference>
<dbReference type="PANTHER" id="PTHR30146">
    <property type="entry name" value="LACI-RELATED TRANSCRIPTIONAL REPRESSOR"/>
    <property type="match status" value="1"/>
</dbReference>
<dbReference type="Gene3D" id="3.40.50.2300">
    <property type="match status" value="2"/>
</dbReference>
<keyword evidence="1" id="KW-0805">Transcription regulation</keyword>
<dbReference type="EMBL" id="FOAN01000005">
    <property type="protein sequence ID" value="SEL82352.1"/>
    <property type="molecule type" value="Genomic_DNA"/>
</dbReference>
<dbReference type="PROSITE" id="PS50932">
    <property type="entry name" value="HTH_LACI_2"/>
    <property type="match status" value="1"/>
</dbReference>
<evidence type="ECO:0000313" key="6">
    <source>
        <dbReference type="Proteomes" id="UP000199664"/>
    </source>
</evidence>
<dbReference type="SUPFAM" id="SSF47413">
    <property type="entry name" value="lambda repressor-like DNA-binding domains"/>
    <property type="match status" value="1"/>
</dbReference>
<feature type="domain" description="HTH lacI-type" evidence="4">
    <location>
        <begin position="16"/>
        <end position="71"/>
    </location>
</feature>
<evidence type="ECO:0000256" key="2">
    <source>
        <dbReference type="ARBA" id="ARBA00023125"/>
    </source>
</evidence>
<dbReference type="Proteomes" id="UP000199664">
    <property type="component" value="Unassembled WGS sequence"/>
</dbReference>
<dbReference type="Pfam" id="PF00356">
    <property type="entry name" value="LacI"/>
    <property type="match status" value="1"/>
</dbReference>
<accession>A0A1H7TBV4</accession>
<dbReference type="Gene3D" id="1.10.260.40">
    <property type="entry name" value="lambda repressor-like DNA-binding domains"/>
    <property type="match status" value="1"/>
</dbReference>
<dbReference type="SUPFAM" id="SSF53822">
    <property type="entry name" value="Periplasmic binding protein-like I"/>
    <property type="match status" value="1"/>
</dbReference>
<keyword evidence="2" id="KW-0238">DNA-binding</keyword>
<dbReference type="InterPro" id="IPR028082">
    <property type="entry name" value="Peripla_BP_I"/>
</dbReference>
<keyword evidence="3" id="KW-0804">Transcription</keyword>
<dbReference type="GO" id="GO:0003700">
    <property type="term" value="F:DNA-binding transcription factor activity"/>
    <property type="evidence" value="ECO:0007669"/>
    <property type="project" value="TreeGrafter"/>
</dbReference>
<dbReference type="InterPro" id="IPR010982">
    <property type="entry name" value="Lambda_DNA-bd_dom_sf"/>
</dbReference>
<dbReference type="GO" id="GO:0000976">
    <property type="term" value="F:transcription cis-regulatory region binding"/>
    <property type="evidence" value="ECO:0007669"/>
    <property type="project" value="TreeGrafter"/>
</dbReference>
<dbReference type="CDD" id="cd01392">
    <property type="entry name" value="HTH_LacI"/>
    <property type="match status" value="1"/>
</dbReference>
<evidence type="ECO:0000259" key="4">
    <source>
        <dbReference type="PROSITE" id="PS50932"/>
    </source>
</evidence>
<dbReference type="Pfam" id="PF00532">
    <property type="entry name" value="Peripla_BP_1"/>
    <property type="match status" value="1"/>
</dbReference>